<dbReference type="STRING" id="867345.SAMN05421693_11023"/>
<dbReference type="NCBIfam" id="TIGR01420">
    <property type="entry name" value="pilT_fam"/>
    <property type="match status" value="1"/>
</dbReference>
<dbReference type="InterPro" id="IPR006321">
    <property type="entry name" value="PilT/PilU"/>
</dbReference>
<dbReference type="GO" id="GO:0005524">
    <property type="term" value="F:ATP binding"/>
    <property type="evidence" value="ECO:0007669"/>
    <property type="project" value="InterPro"/>
</dbReference>
<evidence type="ECO:0000256" key="1">
    <source>
        <dbReference type="ARBA" id="ARBA00006611"/>
    </source>
</evidence>
<sequence>MHHVDDYLKQLMAAGGSDLHLVSGDPPRIRVHGEIRPIGDTPLQPQDLSHLMGEILSPDARIVFDRDDGVDFAYAIEGVGRFRVNLFRHLHGQAAVFRAIPECALSLSQLNLPMTLAGLGMQRQGLVLVTGKTGSGKSTTLAALVDDINQRRRGHIITIEDPIEFVHHRKRCLISQRQVGVHTKTFAAALRSALREDPDVILVGELRDLDTIALAVTAAETGILVLGTLHTNGAATTVDRIINVFPAMKQPQIRTMLSTSLRGVISQQLVCRADGEGRVLAMEILVNTPAVANLIREGRTDQLLGAMQSGALTGMQTMDTALRRLLDGGFITGREAYLQSINKAEFEAVKTQS</sequence>
<dbReference type="InterPro" id="IPR027417">
    <property type="entry name" value="P-loop_NTPase"/>
</dbReference>
<evidence type="ECO:0000259" key="2">
    <source>
        <dbReference type="PROSITE" id="PS00662"/>
    </source>
</evidence>
<dbReference type="Gene3D" id="3.30.450.90">
    <property type="match status" value="1"/>
</dbReference>
<dbReference type="CDD" id="cd01131">
    <property type="entry name" value="PilT"/>
    <property type="match status" value="1"/>
</dbReference>
<dbReference type="PANTHER" id="PTHR30486">
    <property type="entry name" value="TWITCHING MOTILITY PROTEIN PILT"/>
    <property type="match status" value="1"/>
</dbReference>
<organism evidence="3 4">
    <name type="scientific">Ectothiorhodospira magna</name>
    <dbReference type="NCBI Taxonomy" id="867345"/>
    <lineage>
        <taxon>Bacteria</taxon>
        <taxon>Pseudomonadati</taxon>
        <taxon>Pseudomonadota</taxon>
        <taxon>Gammaproteobacteria</taxon>
        <taxon>Chromatiales</taxon>
        <taxon>Ectothiorhodospiraceae</taxon>
        <taxon>Ectothiorhodospira</taxon>
    </lineage>
</organism>
<evidence type="ECO:0000313" key="3">
    <source>
        <dbReference type="EMBL" id="SEP90681.1"/>
    </source>
</evidence>
<feature type="domain" description="Bacterial type II secretion system protein E" evidence="2">
    <location>
        <begin position="194"/>
        <end position="208"/>
    </location>
</feature>
<dbReference type="Gene3D" id="3.40.50.300">
    <property type="entry name" value="P-loop containing nucleotide triphosphate hydrolases"/>
    <property type="match status" value="1"/>
</dbReference>
<dbReference type="AlphaFoldDB" id="A0A1H9BPP1"/>
<evidence type="ECO:0000313" key="4">
    <source>
        <dbReference type="Proteomes" id="UP000199496"/>
    </source>
</evidence>
<dbReference type="Pfam" id="PF00437">
    <property type="entry name" value="T2SSE"/>
    <property type="match status" value="1"/>
</dbReference>
<gene>
    <name evidence="3" type="ORF">SAMN05421693_11023</name>
</gene>
<dbReference type="PROSITE" id="PS00662">
    <property type="entry name" value="T2SP_E"/>
    <property type="match status" value="1"/>
</dbReference>
<reference evidence="3 4" key="1">
    <citation type="submission" date="2016-10" db="EMBL/GenBank/DDBJ databases">
        <authorList>
            <person name="de Groot N.N."/>
        </authorList>
    </citation>
    <scope>NUCLEOTIDE SEQUENCE [LARGE SCALE GENOMIC DNA]</scope>
    <source>
        <strain evidence="3 4">B7-7</strain>
    </source>
</reference>
<dbReference type="GO" id="GO:0016887">
    <property type="term" value="F:ATP hydrolysis activity"/>
    <property type="evidence" value="ECO:0007669"/>
    <property type="project" value="InterPro"/>
</dbReference>
<keyword evidence="4" id="KW-1185">Reference proteome</keyword>
<comment type="similarity">
    <text evidence="1">Belongs to the GSP E family.</text>
</comment>
<dbReference type="RefSeq" id="WP_090205514.1">
    <property type="nucleotide sequence ID" value="NZ_FOFO01000010.1"/>
</dbReference>
<proteinExistence type="inferred from homology"/>
<dbReference type="EMBL" id="FOFO01000010">
    <property type="protein sequence ID" value="SEP90681.1"/>
    <property type="molecule type" value="Genomic_DNA"/>
</dbReference>
<dbReference type="Proteomes" id="UP000199496">
    <property type="component" value="Unassembled WGS sequence"/>
</dbReference>
<dbReference type="SUPFAM" id="SSF52540">
    <property type="entry name" value="P-loop containing nucleoside triphosphate hydrolases"/>
    <property type="match status" value="1"/>
</dbReference>
<accession>A0A1H9BPP1</accession>
<dbReference type="InterPro" id="IPR001482">
    <property type="entry name" value="T2SS/T4SS_dom"/>
</dbReference>
<protein>
    <submittedName>
        <fullName evidence="3">Twitching motility protein PilT</fullName>
    </submittedName>
</protein>
<dbReference type="InterPro" id="IPR050921">
    <property type="entry name" value="T4SS_GSP_E_ATPase"/>
</dbReference>
<name>A0A1H9BPP1_9GAMM</name>
<dbReference type="OrthoDB" id="9804785at2"/>